<accession>A0A382AC86</accession>
<evidence type="ECO:0000259" key="1">
    <source>
        <dbReference type="Pfam" id="PF12697"/>
    </source>
</evidence>
<reference evidence="2" key="1">
    <citation type="submission" date="2018-05" db="EMBL/GenBank/DDBJ databases">
        <authorList>
            <person name="Lanie J.A."/>
            <person name="Ng W.-L."/>
            <person name="Kazmierczak K.M."/>
            <person name="Andrzejewski T.M."/>
            <person name="Davidsen T.M."/>
            <person name="Wayne K.J."/>
            <person name="Tettelin H."/>
            <person name="Glass J.I."/>
            <person name="Rusch D."/>
            <person name="Podicherti R."/>
            <person name="Tsui H.-C.T."/>
            <person name="Winkler M.E."/>
        </authorList>
    </citation>
    <scope>NUCLEOTIDE SEQUENCE</scope>
</reference>
<sequence length="282" mass="30921">MDIPYQDHTVDVADAHIHYMAWGEPGRPGLVFVHGGAAHAHWWTHVAAQFASLYRVAALDLSGHGDSDWRDDYSLDTWCDEVVAVAGHAQMAGAPIVVGHSLGGYVTMASAANHPERIAGAIVLDSAVTAPDPEMETSRRSHFANPKVHADMETAMARFRTVPEQDHYEPYVMRHVAAMSLKPVDGGVTWKFDPAVFGGSRRSSADGLLPRVTCRIALFRAEHGQMTSTIGSYMYEQLGRVAPVIEIPLAGHHMMLDQPLLVVTALRTLLADWEHSVPFERT</sequence>
<dbReference type="Gene3D" id="3.40.50.1820">
    <property type="entry name" value="alpha/beta hydrolase"/>
    <property type="match status" value="1"/>
</dbReference>
<dbReference type="InterPro" id="IPR000073">
    <property type="entry name" value="AB_hydrolase_1"/>
</dbReference>
<gene>
    <name evidence="2" type="ORF">METZ01_LOCUS151848</name>
</gene>
<protein>
    <recommendedName>
        <fullName evidence="1">AB hydrolase-1 domain-containing protein</fullName>
    </recommendedName>
</protein>
<dbReference type="AlphaFoldDB" id="A0A382AC86"/>
<feature type="domain" description="AB hydrolase-1" evidence="1">
    <location>
        <begin position="30"/>
        <end position="263"/>
    </location>
</feature>
<dbReference type="Pfam" id="PF12697">
    <property type="entry name" value="Abhydrolase_6"/>
    <property type="match status" value="1"/>
</dbReference>
<dbReference type="InterPro" id="IPR029058">
    <property type="entry name" value="AB_hydrolase_fold"/>
</dbReference>
<proteinExistence type="predicted"/>
<dbReference type="InterPro" id="IPR050266">
    <property type="entry name" value="AB_hydrolase_sf"/>
</dbReference>
<name>A0A382AC86_9ZZZZ</name>
<dbReference type="PANTHER" id="PTHR43798">
    <property type="entry name" value="MONOACYLGLYCEROL LIPASE"/>
    <property type="match status" value="1"/>
</dbReference>
<dbReference type="EMBL" id="UINC01024742">
    <property type="protein sequence ID" value="SVA98994.1"/>
    <property type="molecule type" value="Genomic_DNA"/>
</dbReference>
<evidence type="ECO:0000313" key="2">
    <source>
        <dbReference type="EMBL" id="SVA98994.1"/>
    </source>
</evidence>
<organism evidence="2">
    <name type="scientific">marine metagenome</name>
    <dbReference type="NCBI Taxonomy" id="408172"/>
    <lineage>
        <taxon>unclassified sequences</taxon>
        <taxon>metagenomes</taxon>
        <taxon>ecological metagenomes</taxon>
    </lineage>
</organism>
<dbReference type="SUPFAM" id="SSF53474">
    <property type="entry name" value="alpha/beta-Hydrolases"/>
    <property type="match status" value="1"/>
</dbReference>
<dbReference type="PRINTS" id="PR00111">
    <property type="entry name" value="ABHYDROLASE"/>
</dbReference>